<dbReference type="Proteomes" id="UP000233551">
    <property type="component" value="Unassembled WGS sequence"/>
</dbReference>
<name>A0A218VQ74_PUNGR</name>
<dbReference type="PANTHER" id="PTHR33985">
    <property type="entry name" value="OS02G0491300 PROTEIN-RELATED"/>
    <property type="match status" value="1"/>
</dbReference>
<accession>A0A218VQ74</accession>
<keyword evidence="2" id="KW-0325">Glycoprotein</keyword>
<reference evidence="5" key="2">
    <citation type="submission" date="2017-06" db="EMBL/GenBank/DDBJ databases">
        <title>The pomegranate genome and the genomics of punicalagin biosynthesis.</title>
        <authorList>
            <person name="Xu C."/>
        </authorList>
    </citation>
    <scope>NUCLEOTIDE SEQUENCE [LARGE SCALE GENOMIC DNA]</scope>
    <source>
        <tissue evidence="5">Fresh leaf</tissue>
    </source>
</reference>
<reference evidence="7" key="1">
    <citation type="journal article" date="2017" name="Plant J.">
        <title>The pomegranate (Punica granatum L.) genome and the genomics of punicalagin biosynthesis.</title>
        <authorList>
            <person name="Qin G."/>
            <person name="Xu C."/>
            <person name="Ming R."/>
            <person name="Tang H."/>
            <person name="Guyot R."/>
            <person name="Kramer E.M."/>
            <person name="Hu Y."/>
            <person name="Yi X."/>
            <person name="Qi Y."/>
            <person name="Xu X."/>
            <person name="Gao Z."/>
            <person name="Pan H."/>
            <person name="Jian J."/>
            <person name="Tian Y."/>
            <person name="Yue Z."/>
            <person name="Xu Y."/>
        </authorList>
    </citation>
    <scope>NUCLEOTIDE SEQUENCE [LARGE SCALE GENOMIC DNA]</scope>
    <source>
        <strain evidence="7">cv. Dabenzi</strain>
    </source>
</reference>
<dbReference type="Gene3D" id="2.30.180.10">
    <property type="entry name" value="FAS1 domain"/>
    <property type="match status" value="1"/>
</dbReference>
<dbReference type="STRING" id="22663.A0A218VQ74"/>
<evidence type="ECO:0000313" key="5">
    <source>
        <dbReference type="EMBL" id="OWM62677.1"/>
    </source>
</evidence>
<dbReference type="PROSITE" id="PS50213">
    <property type="entry name" value="FAS1"/>
    <property type="match status" value="1"/>
</dbReference>
<protein>
    <recommendedName>
        <fullName evidence="4">FAS1 domain-containing protein</fullName>
    </recommendedName>
</protein>
<dbReference type="Proteomes" id="UP000197138">
    <property type="component" value="Unassembled WGS sequence"/>
</dbReference>
<evidence type="ECO:0000256" key="3">
    <source>
        <dbReference type="SAM" id="SignalP"/>
    </source>
</evidence>
<keyword evidence="3" id="KW-0732">Signal</keyword>
<evidence type="ECO:0000256" key="2">
    <source>
        <dbReference type="ARBA" id="ARBA00022974"/>
    </source>
</evidence>
<gene>
    <name evidence="5" type="ORF">CDL15_Pgr019971</name>
    <name evidence="6" type="ORF">CRG98_026144</name>
</gene>
<evidence type="ECO:0000313" key="6">
    <source>
        <dbReference type="EMBL" id="PKI53454.1"/>
    </source>
</evidence>
<dbReference type="SUPFAM" id="SSF82153">
    <property type="entry name" value="FAS1 domain"/>
    <property type="match status" value="1"/>
</dbReference>
<feature type="signal peptide" evidence="3">
    <location>
        <begin position="1"/>
        <end position="24"/>
    </location>
</feature>
<feature type="domain" description="FAS1" evidence="4">
    <location>
        <begin position="44"/>
        <end position="184"/>
    </location>
</feature>
<keyword evidence="8" id="KW-1185">Reference proteome</keyword>
<organism evidence="5 7">
    <name type="scientific">Punica granatum</name>
    <name type="common">Pomegranate</name>
    <dbReference type="NCBI Taxonomy" id="22663"/>
    <lineage>
        <taxon>Eukaryota</taxon>
        <taxon>Viridiplantae</taxon>
        <taxon>Streptophyta</taxon>
        <taxon>Embryophyta</taxon>
        <taxon>Tracheophyta</taxon>
        <taxon>Spermatophyta</taxon>
        <taxon>Magnoliopsida</taxon>
        <taxon>eudicotyledons</taxon>
        <taxon>Gunneridae</taxon>
        <taxon>Pentapetalae</taxon>
        <taxon>rosids</taxon>
        <taxon>malvids</taxon>
        <taxon>Myrtales</taxon>
        <taxon>Lythraceae</taxon>
        <taxon>Punica</taxon>
    </lineage>
</organism>
<evidence type="ECO:0000256" key="1">
    <source>
        <dbReference type="ARBA" id="ARBA00007843"/>
    </source>
</evidence>
<keyword evidence="2" id="KW-0654">Proteoglycan</keyword>
<dbReference type="Pfam" id="PF02469">
    <property type="entry name" value="Fasciclin"/>
    <property type="match status" value="1"/>
</dbReference>
<evidence type="ECO:0000259" key="4">
    <source>
        <dbReference type="PROSITE" id="PS50213"/>
    </source>
</evidence>
<reference evidence="6 8" key="3">
    <citation type="submission" date="2017-11" db="EMBL/GenBank/DDBJ databases">
        <title>De-novo sequencing of pomegranate (Punica granatum L.) genome.</title>
        <authorList>
            <person name="Akparov Z."/>
            <person name="Amiraslanov A."/>
            <person name="Hajiyeva S."/>
            <person name="Abbasov M."/>
            <person name="Kaur K."/>
            <person name="Hamwieh A."/>
            <person name="Solovyev V."/>
            <person name="Salamov A."/>
            <person name="Braich B."/>
            <person name="Kosarev P."/>
            <person name="Mahmoud A."/>
            <person name="Hajiyev E."/>
            <person name="Babayeva S."/>
            <person name="Izzatullayeva V."/>
            <person name="Mammadov A."/>
            <person name="Mammadov A."/>
            <person name="Sharifova S."/>
            <person name="Ojaghi J."/>
            <person name="Eynullazada K."/>
            <person name="Bayramov B."/>
            <person name="Abdulazimova A."/>
            <person name="Shahmuradov I."/>
        </authorList>
    </citation>
    <scope>NUCLEOTIDE SEQUENCE [LARGE SCALE GENOMIC DNA]</scope>
    <source>
        <strain evidence="6">AG2017</strain>
        <strain evidence="8">cv. AG2017</strain>
        <tissue evidence="6">Leaf</tissue>
    </source>
</reference>
<dbReference type="InterPro" id="IPR052806">
    <property type="entry name" value="Fasciclin-like_AGP"/>
</dbReference>
<dbReference type="PANTHER" id="PTHR33985:SF2">
    <property type="entry name" value="EXPRESSED PROTEIN"/>
    <property type="match status" value="1"/>
</dbReference>
<dbReference type="EMBL" id="PGOL01001857">
    <property type="protein sequence ID" value="PKI53454.1"/>
    <property type="molecule type" value="Genomic_DNA"/>
</dbReference>
<evidence type="ECO:0000313" key="7">
    <source>
        <dbReference type="Proteomes" id="UP000197138"/>
    </source>
</evidence>
<dbReference type="SMART" id="SM00554">
    <property type="entry name" value="FAS1"/>
    <property type="match status" value="2"/>
</dbReference>
<comment type="similarity">
    <text evidence="1">Belongs to the fasciclin-like AGP family.</text>
</comment>
<feature type="chain" id="PRO_5014071491" description="FAS1 domain-containing protein" evidence="3">
    <location>
        <begin position="25"/>
        <end position="398"/>
    </location>
</feature>
<sequence length="398" mass="42696">MASRALQFTAAFIFYASIVFPTTAATWSTSFEDSFTSSPLHSQQQQLHDSLSPTALFEPILSHLGFHELAMAVPSLADSPSFTTWNGPSTVFAPSDTSIRSCNSCSAARLLSEHVVPGLFAFNYLQTLAFGTKVETMSSGHCLTVTSGTNGATNSTKIFINGVEITKPDMFNNGLVVVHGLHGFVSALSPFSCSVEKMTPLVFPAQHTAAAPPSPVMRLMLRDAMLRLRTSGFGILALGLKIKFPDLVGLHNATIFAIDDASIFGGSHSYVSNMRFHIVPNRYLAITDLEKLTVGTVLPTLDRGQYLVVTSSGGLPTLRINYVRVKFPEVMKNPKVVVHALFLPFPHLHPASVSSLVNGQVEVDHAAAVNQTANPSCAAPDEHGGCGVIPPPEYREGL</sequence>
<dbReference type="AlphaFoldDB" id="A0A218VQ74"/>
<dbReference type="InterPro" id="IPR000782">
    <property type="entry name" value="FAS1_domain"/>
</dbReference>
<proteinExistence type="inferred from homology"/>
<evidence type="ECO:0000313" key="8">
    <source>
        <dbReference type="Proteomes" id="UP000233551"/>
    </source>
</evidence>
<dbReference type="EMBL" id="MTKT01006319">
    <property type="protein sequence ID" value="OWM62677.1"/>
    <property type="molecule type" value="Genomic_DNA"/>
</dbReference>
<dbReference type="InterPro" id="IPR036378">
    <property type="entry name" value="FAS1_dom_sf"/>
</dbReference>
<dbReference type="OrthoDB" id="765989at2759"/>
<dbReference type="GeneID" id="116212795"/>
<comment type="caution">
    <text evidence="5">The sequence shown here is derived from an EMBL/GenBank/DDBJ whole genome shotgun (WGS) entry which is preliminary data.</text>
</comment>